<sequence length="125" mass="14114">MGRMHSHGKGISASALPYKRTPPSWLKISAQDVLPLKFLRICTTSSRKLLPSGSIWKGTGRIRIPSLEFTGLLATTRRQRSFLLSGNTSHLLPALWWPRYVVMYVMGQSCMDGPRVWNSVIVHKH</sequence>
<dbReference type="SMART" id="SM01386">
    <property type="entry name" value="Ribosomal_S13_N"/>
    <property type="match status" value="1"/>
</dbReference>
<name>A0A6N2NGG1_SALVM</name>
<organism evidence="2">
    <name type="scientific">Salix viminalis</name>
    <name type="common">Common osier</name>
    <name type="synonym">Basket willow</name>
    <dbReference type="NCBI Taxonomy" id="40686"/>
    <lineage>
        <taxon>Eukaryota</taxon>
        <taxon>Viridiplantae</taxon>
        <taxon>Streptophyta</taxon>
        <taxon>Embryophyta</taxon>
        <taxon>Tracheophyta</taxon>
        <taxon>Spermatophyta</taxon>
        <taxon>Magnoliopsida</taxon>
        <taxon>eudicotyledons</taxon>
        <taxon>Gunneridae</taxon>
        <taxon>Pentapetalae</taxon>
        <taxon>rosids</taxon>
        <taxon>fabids</taxon>
        <taxon>Malpighiales</taxon>
        <taxon>Salicaceae</taxon>
        <taxon>Saliceae</taxon>
        <taxon>Salix</taxon>
    </lineage>
</organism>
<dbReference type="GO" id="GO:0006412">
    <property type="term" value="P:translation"/>
    <property type="evidence" value="ECO:0007669"/>
    <property type="project" value="InterPro"/>
</dbReference>
<evidence type="ECO:0000313" key="2">
    <source>
        <dbReference type="EMBL" id="VFU65197.1"/>
    </source>
</evidence>
<dbReference type="GO" id="GO:0003735">
    <property type="term" value="F:structural constituent of ribosome"/>
    <property type="evidence" value="ECO:0007669"/>
    <property type="project" value="InterPro"/>
</dbReference>
<dbReference type="AlphaFoldDB" id="A0A6N2NGG1"/>
<dbReference type="InterPro" id="IPR012606">
    <property type="entry name" value="Ribosomal_uS15_N"/>
</dbReference>
<accession>A0A6N2NGG1</accession>
<gene>
    <name evidence="2" type="ORF">SVIM_LOCUS500047</name>
</gene>
<evidence type="ECO:0000259" key="1">
    <source>
        <dbReference type="SMART" id="SM01386"/>
    </source>
</evidence>
<feature type="domain" description="Small ribosomal subunit protein uS15 N-terminal" evidence="1">
    <location>
        <begin position="1"/>
        <end position="55"/>
    </location>
</feature>
<dbReference type="EMBL" id="CAADRP010002274">
    <property type="protein sequence ID" value="VFU65197.1"/>
    <property type="molecule type" value="Genomic_DNA"/>
</dbReference>
<proteinExistence type="predicted"/>
<reference evidence="2" key="1">
    <citation type="submission" date="2019-03" db="EMBL/GenBank/DDBJ databases">
        <authorList>
            <person name="Mank J."/>
            <person name="Almeida P."/>
        </authorList>
    </citation>
    <scope>NUCLEOTIDE SEQUENCE</scope>
    <source>
        <strain evidence="2">78183</strain>
    </source>
</reference>
<dbReference type="GO" id="GO:0005840">
    <property type="term" value="C:ribosome"/>
    <property type="evidence" value="ECO:0007669"/>
    <property type="project" value="InterPro"/>
</dbReference>
<dbReference type="Pfam" id="PF08069">
    <property type="entry name" value="Ribosomal_S13_N"/>
    <property type="match status" value="1"/>
</dbReference>
<protein>
    <recommendedName>
        <fullName evidence="1">Small ribosomal subunit protein uS15 N-terminal domain-containing protein</fullName>
    </recommendedName>
</protein>